<evidence type="ECO:0000313" key="1">
    <source>
        <dbReference type="EMBL" id="CAG9956621.1"/>
    </source>
</evidence>
<dbReference type="Proteomes" id="UP000836387">
    <property type="component" value="Unassembled WGS sequence"/>
</dbReference>
<proteinExistence type="predicted"/>
<reference evidence="1" key="1">
    <citation type="submission" date="2020-04" db="EMBL/GenBank/DDBJ databases">
        <authorList>
            <person name="Broberg M."/>
        </authorList>
    </citation>
    <scope>NUCLEOTIDE SEQUENCE</scope>
</reference>
<sequence>MSATAQTDPQESWGSSTRASAGEGGGPNKRRRVALACSNCRHRKTRCDGSRPKCSLCSELGCECLYEQAGVATSLTVGRSYLERLENRLKDIESTLQEVQRSQKSASGDASSSTTEDRVRDGQVCGQDEEEEDEEIMNQAASDHLIYPNNGGIGEIDNAEDSIDGMGAIKFTDEEDWGYFGSC</sequence>
<gene>
    <name evidence="1" type="ORF">CRV2_00008532</name>
</gene>
<keyword evidence="2" id="KW-1185">Reference proteome</keyword>
<comment type="caution">
    <text evidence="1">The sequence shown here is derived from an EMBL/GenBank/DDBJ whole genome shotgun (WGS) entry which is preliminary data.</text>
</comment>
<organism evidence="1 2">
    <name type="scientific">Clonostachys rosea f. rosea IK726</name>
    <dbReference type="NCBI Taxonomy" id="1349383"/>
    <lineage>
        <taxon>Eukaryota</taxon>
        <taxon>Fungi</taxon>
        <taxon>Dikarya</taxon>
        <taxon>Ascomycota</taxon>
        <taxon>Pezizomycotina</taxon>
        <taxon>Sordariomycetes</taxon>
        <taxon>Hypocreomycetidae</taxon>
        <taxon>Hypocreales</taxon>
        <taxon>Bionectriaceae</taxon>
        <taxon>Clonostachys</taxon>
    </lineage>
</organism>
<evidence type="ECO:0000313" key="2">
    <source>
        <dbReference type="Proteomes" id="UP000836387"/>
    </source>
</evidence>
<accession>A0ACA9UT04</accession>
<protein>
    <submittedName>
        <fullName evidence="1">Uncharacterized protein</fullName>
    </submittedName>
</protein>
<dbReference type="EMBL" id="CADEHS020000645">
    <property type="protein sequence ID" value="CAG9956621.1"/>
    <property type="molecule type" value="Genomic_DNA"/>
</dbReference>
<name>A0ACA9UT04_BIOOC</name>
<reference evidence="1" key="2">
    <citation type="submission" date="2021-10" db="EMBL/GenBank/DDBJ databases">
        <authorList>
            <person name="Piombo E."/>
        </authorList>
    </citation>
    <scope>NUCLEOTIDE SEQUENCE</scope>
</reference>